<dbReference type="AlphaFoldDB" id="A0A328UHG7"/>
<comment type="caution">
    <text evidence="1">The sequence shown here is derived from an EMBL/GenBank/DDBJ whole genome shotgun (WGS) entry which is preliminary data.</text>
</comment>
<gene>
    <name evidence="1" type="ORF">DPQ25_03375</name>
</gene>
<accession>A0A328UHG7</accession>
<evidence type="ECO:0000313" key="1">
    <source>
        <dbReference type="EMBL" id="RAQ30551.1"/>
    </source>
</evidence>
<name>A0A328UHG7_9FIRM</name>
<reference evidence="1 2" key="1">
    <citation type="submission" date="2018-06" db="EMBL/GenBank/DDBJ databases">
        <title>Noncontiguous genome sequence of Ruminococcaceae bacterium ASD2818.</title>
        <authorList>
            <person name="Chaplin A.V."/>
            <person name="Sokolova S.R."/>
            <person name="Kochetkova T.O."/>
            <person name="Goltsov A.Y."/>
            <person name="Trofimov D.Y."/>
            <person name="Efimov B.A."/>
        </authorList>
    </citation>
    <scope>NUCLEOTIDE SEQUENCE [LARGE SCALE GENOMIC DNA]</scope>
    <source>
        <strain evidence="1 2">ASD2818</strain>
    </source>
</reference>
<organism evidence="1 2">
    <name type="scientific">Hydrogeniiclostridium mannosilyticum</name>
    <dbReference type="NCBI Taxonomy" id="2764322"/>
    <lineage>
        <taxon>Bacteria</taxon>
        <taxon>Bacillati</taxon>
        <taxon>Bacillota</taxon>
        <taxon>Clostridia</taxon>
        <taxon>Eubacteriales</taxon>
        <taxon>Acutalibacteraceae</taxon>
        <taxon>Hydrogeniiclostridium</taxon>
    </lineage>
</organism>
<evidence type="ECO:0000313" key="2">
    <source>
        <dbReference type="Proteomes" id="UP000249377"/>
    </source>
</evidence>
<sequence>MNVELRRKTAPGASRVRAAFAVFFGGIGLRGPGPCFRAHFSFLDKSPAFVYDERWAFMLKIRRKRKEI</sequence>
<protein>
    <submittedName>
        <fullName evidence="1">Uncharacterized protein</fullName>
    </submittedName>
</protein>
<keyword evidence="2" id="KW-1185">Reference proteome</keyword>
<dbReference type="EMBL" id="QLYR01000001">
    <property type="protein sequence ID" value="RAQ30551.1"/>
    <property type="molecule type" value="Genomic_DNA"/>
</dbReference>
<dbReference type="Proteomes" id="UP000249377">
    <property type="component" value="Unassembled WGS sequence"/>
</dbReference>
<proteinExistence type="predicted"/>